<dbReference type="EMBL" id="JAGMUV010000051">
    <property type="protein sequence ID" value="KAH7109533.1"/>
    <property type="molecule type" value="Genomic_DNA"/>
</dbReference>
<dbReference type="Proteomes" id="UP000738349">
    <property type="component" value="Unassembled WGS sequence"/>
</dbReference>
<protein>
    <submittedName>
        <fullName evidence="2">Uncharacterized protein</fullName>
    </submittedName>
</protein>
<gene>
    <name evidence="2" type="ORF">EDB81DRAFT_833649</name>
</gene>
<reference evidence="2" key="1">
    <citation type="journal article" date="2021" name="Nat. Commun.">
        <title>Genetic determinants of endophytism in the Arabidopsis root mycobiome.</title>
        <authorList>
            <person name="Mesny F."/>
            <person name="Miyauchi S."/>
            <person name="Thiergart T."/>
            <person name="Pickel B."/>
            <person name="Atanasova L."/>
            <person name="Karlsson M."/>
            <person name="Huettel B."/>
            <person name="Barry K.W."/>
            <person name="Haridas S."/>
            <person name="Chen C."/>
            <person name="Bauer D."/>
            <person name="Andreopoulos W."/>
            <person name="Pangilinan J."/>
            <person name="LaButti K."/>
            <person name="Riley R."/>
            <person name="Lipzen A."/>
            <person name="Clum A."/>
            <person name="Drula E."/>
            <person name="Henrissat B."/>
            <person name="Kohler A."/>
            <person name="Grigoriev I.V."/>
            <person name="Martin F.M."/>
            <person name="Hacquard S."/>
        </authorList>
    </citation>
    <scope>NUCLEOTIDE SEQUENCE</scope>
    <source>
        <strain evidence="2">MPI-CAGE-AT-0147</strain>
    </source>
</reference>
<comment type="caution">
    <text evidence="2">The sequence shown here is derived from an EMBL/GenBank/DDBJ whole genome shotgun (WGS) entry which is preliminary data.</text>
</comment>
<dbReference type="PANTHER" id="PTHR37540">
    <property type="entry name" value="TRANSCRIPTION FACTOR (ACR-2), PUTATIVE-RELATED-RELATED"/>
    <property type="match status" value="1"/>
</dbReference>
<evidence type="ECO:0000313" key="2">
    <source>
        <dbReference type="EMBL" id="KAH7109533.1"/>
    </source>
</evidence>
<organism evidence="2 3">
    <name type="scientific">Dactylonectria macrodidyma</name>
    <dbReference type="NCBI Taxonomy" id="307937"/>
    <lineage>
        <taxon>Eukaryota</taxon>
        <taxon>Fungi</taxon>
        <taxon>Dikarya</taxon>
        <taxon>Ascomycota</taxon>
        <taxon>Pezizomycotina</taxon>
        <taxon>Sordariomycetes</taxon>
        <taxon>Hypocreomycetidae</taxon>
        <taxon>Hypocreales</taxon>
        <taxon>Nectriaceae</taxon>
        <taxon>Dactylonectria</taxon>
    </lineage>
</organism>
<proteinExistence type="predicted"/>
<accession>A0A9P9I6E9</accession>
<dbReference type="OrthoDB" id="3469466at2759"/>
<sequence>MPRHLAYAPSRPVWQEMASMHGRALLFLCCQSDPRLTDDGRLNAEARAHVSRQARLKAARRPRDVKFISYSPETIHSRKGHGPTKDPIEAQGGTTSNDQPLAIEPHRGHAAFPPSQRIPPSPAAAGAMDPFNSLAVSEPTRDEQFLLHYAFSRTLPAFGESDLDKHYLARSWISQTVESPVVFYTQILGSSTHYLISSPAADTQNRIIAMGLRRKIQAIQALRTKIEQNQPGSSEADHGLLLAIFILAIHGSFDRSDRPEPHPLSPLATHRDMNVYGRMAFGEEHINALYYLIEQKGGLSCLDQHTFGYVLPLFDIVHSCRTGSLPRFPCPRQLESMLHGGLWKPDPEAIQMLTTLGECFRPGSDGSCPVYLDRKVVKPLQVMADITVALDHYCRGGQGAPASLDVLLNNCDWAAHTILSIAPYTRPATSGDSPDQGSNASITTSLYEICRICALLYVDIVILPTPPHTGIKLRHSKRMLRLIEDIQQERPTEDPLVTDFLTWATVLGAIAARFTELQVPYLNHIETIARNTDWDTIHPRLRRCLWFGPVCDGPASTLWFEARQWTHRVAPKPNLGSDRRARSRYDKTI</sequence>
<keyword evidence="3" id="KW-1185">Reference proteome</keyword>
<dbReference type="PANTHER" id="PTHR37540:SF5">
    <property type="entry name" value="TRANSCRIPTION FACTOR DOMAIN-CONTAINING PROTEIN"/>
    <property type="match status" value="1"/>
</dbReference>
<name>A0A9P9I6E9_9HYPO</name>
<feature type="region of interest" description="Disordered" evidence="1">
    <location>
        <begin position="74"/>
        <end position="112"/>
    </location>
</feature>
<evidence type="ECO:0000256" key="1">
    <source>
        <dbReference type="SAM" id="MobiDB-lite"/>
    </source>
</evidence>
<evidence type="ECO:0000313" key="3">
    <source>
        <dbReference type="Proteomes" id="UP000738349"/>
    </source>
</evidence>
<dbReference type="AlphaFoldDB" id="A0A9P9I6E9"/>